<dbReference type="InterPro" id="IPR012902">
    <property type="entry name" value="N_methyl_site"/>
</dbReference>
<evidence type="ECO:0000313" key="2">
    <source>
        <dbReference type="Proteomes" id="UP000007881"/>
    </source>
</evidence>
<protein>
    <recommendedName>
        <fullName evidence="3">Prepilin-type N-terminal cleavage/methylation domain-containing protein</fullName>
    </recommendedName>
</protein>
<dbReference type="EMBL" id="AP012338">
    <property type="protein sequence ID" value="BAM03947.1"/>
    <property type="molecule type" value="Genomic_DNA"/>
</dbReference>
<evidence type="ECO:0008006" key="3">
    <source>
        <dbReference type="Google" id="ProtNLM"/>
    </source>
</evidence>
<dbReference type="HOGENOM" id="CLU_1049097_0_0_0"/>
<keyword evidence="2" id="KW-1185">Reference proteome</keyword>
<dbReference type="Gene3D" id="3.30.700.10">
    <property type="entry name" value="Glycoprotein, Type 4 Pilin"/>
    <property type="match status" value="1"/>
</dbReference>
<dbReference type="KEGG" id="phm:PSMK_17880"/>
<dbReference type="AlphaFoldDB" id="I0IFA9"/>
<dbReference type="PANTHER" id="PTHR30093">
    <property type="entry name" value="GENERAL SECRETION PATHWAY PROTEIN G"/>
    <property type="match status" value="1"/>
</dbReference>
<proteinExistence type="predicted"/>
<dbReference type="Pfam" id="PF07963">
    <property type="entry name" value="N_methyl"/>
    <property type="match status" value="1"/>
</dbReference>
<dbReference type="NCBIfam" id="TIGR02532">
    <property type="entry name" value="IV_pilin_GFxxxE"/>
    <property type="match status" value="1"/>
</dbReference>
<dbReference type="PANTHER" id="PTHR30093:SF2">
    <property type="entry name" value="TYPE II SECRETION SYSTEM PROTEIN H"/>
    <property type="match status" value="1"/>
</dbReference>
<evidence type="ECO:0000313" key="1">
    <source>
        <dbReference type="EMBL" id="BAM03947.1"/>
    </source>
</evidence>
<dbReference type="InterPro" id="IPR045584">
    <property type="entry name" value="Pilin-like"/>
</dbReference>
<dbReference type="eggNOG" id="COG2165">
    <property type="taxonomic scope" value="Bacteria"/>
</dbReference>
<sequence>MRRSAFTLIELLVVISIIALLIGILLPALGAARTAAKQMQNGTQVRGIHQGMVAYAQGNKGFFPGIDSAGTEVLASELRPGTTLTYSGASNRGRMLLLIDGDYIPPAYLLNPGDESRTPYDASLPTGLALGNLSYAVAQLVFLDSSGSSPLAPEPRFREWRETLNGQSPVMADRAVDLNGGQINTVAAAGTYGSVWSNEPSEWRGSVVYNDNHVSFENSGLLDTRQGRGPYLFGDNIFHPSVAEDGLTSGGAAAPFRSGVYLQFF</sequence>
<dbReference type="OrthoDB" id="298165at2"/>
<dbReference type="RefSeq" id="WP_014437165.1">
    <property type="nucleotide sequence ID" value="NC_017080.1"/>
</dbReference>
<dbReference type="STRING" id="1142394.PSMK_17880"/>
<accession>I0IFA9</accession>
<organism evidence="1 2">
    <name type="scientific">Phycisphaera mikurensis (strain NBRC 102666 / KCTC 22515 / FYK2301M01)</name>
    <dbReference type="NCBI Taxonomy" id="1142394"/>
    <lineage>
        <taxon>Bacteria</taxon>
        <taxon>Pseudomonadati</taxon>
        <taxon>Planctomycetota</taxon>
        <taxon>Phycisphaerae</taxon>
        <taxon>Phycisphaerales</taxon>
        <taxon>Phycisphaeraceae</taxon>
        <taxon>Phycisphaera</taxon>
    </lineage>
</organism>
<gene>
    <name evidence="1" type="ordered locus">PSMK_17880</name>
</gene>
<dbReference type="Proteomes" id="UP000007881">
    <property type="component" value="Chromosome"/>
</dbReference>
<dbReference type="SUPFAM" id="SSF54523">
    <property type="entry name" value="Pili subunits"/>
    <property type="match status" value="1"/>
</dbReference>
<name>I0IFA9_PHYMF</name>
<reference evidence="1 2" key="1">
    <citation type="submission" date="2012-02" db="EMBL/GenBank/DDBJ databases">
        <title>Complete genome sequence of Phycisphaera mikurensis NBRC 102666.</title>
        <authorList>
            <person name="Ankai A."/>
            <person name="Hosoyama A."/>
            <person name="Terui Y."/>
            <person name="Sekine M."/>
            <person name="Fukai R."/>
            <person name="Kato Y."/>
            <person name="Nakamura S."/>
            <person name="Yamada-Narita S."/>
            <person name="Kawakoshi A."/>
            <person name="Fukunaga Y."/>
            <person name="Yamazaki S."/>
            <person name="Fujita N."/>
        </authorList>
    </citation>
    <scope>NUCLEOTIDE SEQUENCE [LARGE SCALE GENOMIC DNA]</scope>
    <source>
        <strain evidence="2">NBRC 102666 / KCTC 22515 / FYK2301M01</strain>
    </source>
</reference>